<comment type="function">
    <text evidence="1">Specific inhibition of calpain (calcium-dependent cysteine protease). Plays a key role in postmortem tenderization of meat and have been proposed to be involved in muscle protein degradation in living tissue.</text>
</comment>
<dbReference type="PANTHER" id="PTHR10077">
    <property type="entry name" value="CALPASTATIN"/>
    <property type="match status" value="1"/>
</dbReference>
<reference evidence="13" key="1">
    <citation type="submission" date="2020-10" db="EMBL/GenBank/DDBJ databases">
        <title>Chromosome-scale genome assembly of the Allis shad, Alosa alosa.</title>
        <authorList>
            <person name="Margot Z."/>
            <person name="Christophe K."/>
            <person name="Cabau C."/>
            <person name="Louis A."/>
            <person name="Berthelot C."/>
            <person name="Parey E."/>
            <person name="Roest Crollius H."/>
            <person name="Montfort J."/>
            <person name="Robinson-Rechavi M."/>
            <person name="Bucao C."/>
            <person name="Bouchez O."/>
            <person name="Gislard M."/>
            <person name="Lluch J."/>
            <person name="Milhes M."/>
            <person name="Lampietro C."/>
            <person name="Lopez Roques C."/>
            <person name="Donnadieu C."/>
            <person name="Braasch I."/>
            <person name="Desvignes T."/>
            <person name="Postlethwait J."/>
            <person name="Bobe J."/>
            <person name="Guiguen Y."/>
        </authorList>
    </citation>
    <scope>NUCLEOTIDE SEQUENCE</scope>
    <source>
        <strain evidence="13">M-15738</strain>
        <tissue evidence="13">Blood</tissue>
    </source>
</reference>
<dbReference type="PANTHER" id="PTHR10077:SF0">
    <property type="entry name" value="CALPASTATIN"/>
    <property type="match status" value="1"/>
</dbReference>
<evidence type="ECO:0000256" key="8">
    <source>
        <dbReference type="ARBA" id="ARBA00022737"/>
    </source>
</evidence>
<keyword evidence="6" id="KW-0646">Protease inhibitor</keyword>
<feature type="compositionally biased region" description="Basic and acidic residues" evidence="12">
    <location>
        <begin position="554"/>
        <end position="595"/>
    </location>
</feature>
<feature type="compositionally biased region" description="Basic and acidic residues" evidence="12">
    <location>
        <begin position="742"/>
        <end position="760"/>
    </location>
</feature>
<protein>
    <recommendedName>
        <fullName evidence="3">Calpastatin</fullName>
    </recommendedName>
    <alternativeName>
        <fullName evidence="11">Calpain inhibitor</fullName>
    </alternativeName>
</protein>
<sequence>MGQILSWFRGPTHDGQTLQDVTVEEQSQTKPATAIPAAQVAVKPAQYENAPASTPKPTGTQAGTKAAGGATVMAPASGGASAAGGATTHKGSPKSTTETSTPAKVAPSPTATTKSKTTPAQETLKRTPITSSTSQSAKADASAAAKPAAKGGVSADTKGAKPSDTKVQREVGPPKAHASAPAVDIDPLDALAGTLPSESLGPTAPVYTGPEVKEPGMTSEKGVLCGERDDTLPPGYRKEDLEKRAPAAKPDVKPKEVTKPLSTDEALDSLSAGFMHSAPPAPQKKKETKVEDLAAIDALSAGFSNFAPPPPASTKSPAPPADKKAKKEKTGGDFSLMGALSSPPPDAKPKTDEAGSMSLDALSALGDTLAAAEPVPEPPKLRPEDIVSEAKLKSEKGVRVGEREDSLPPEYRFKEKDLKKYPAPKPEPSMDPTAALDILSGDFTSSSAAPAVHAPVITPSAPPQPAKVDDFSLDALAEDFAAPAVAPAPQMIACDFGLVAPAVAPAKISAPAPPPPATKAPAVPAFDEGGSMSLDALSALGDTLAAAEPVPEPPKLRPEDIVSEAKLKSEKGVRVGEREDSRPPEYRFKEKDLKKYPAPKPEPSMDPTAALDILSGDFTSSSAAPAVHAPVITPSAPPQPAKVDDFSLDALAEDFAAPAVAPPPRMIACDFGLVAPAVAPAAVQSSVCSAAERQLSSGTCDALDALSDTLMDTTPVPQPAPVPVKNIVKEKTIEAERLIKMGERDDSLPPEFRPSEEDLKALPQVQPDVRPKQKSMDDSTALDLLSSDFSTCPVAPAPPAAVFTVPVEAPAAPAPAPVLDALADTLIPKAVTEVKPKEQKPKVSQEGTHTTSESKSGKSKSKSKKPATEDSSALDMLSDQLTSDVVPTKKGGKS</sequence>
<evidence type="ECO:0000256" key="5">
    <source>
        <dbReference type="ARBA" id="ARBA00022553"/>
    </source>
</evidence>
<evidence type="ECO:0000313" key="14">
    <source>
        <dbReference type="Proteomes" id="UP000823561"/>
    </source>
</evidence>
<evidence type="ECO:0000256" key="1">
    <source>
        <dbReference type="ARBA" id="ARBA00002637"/>
    </source>
</evidence>
<dbReference type="EMBL" id="JADWDJ010000012">
    <property type="protein sequence ID" value="KAG5272868.1"/>
    <property type="molecule type" value="Genomic_DNA"/>
</dbReference>
<feature type="region of interest" description="Disordered" evidence="12">
    <location>
        <begin position="742"/>
        <end position="780"/>
    </location>
</feature>
<feature type="compositionally biased region" description="Basic and acidic residues" evidence="12">
    <location>
        <begin position="158"/>
        <end position="169"/>
    </location>
</feature>
<evidence type="ECO:0000256" key="2">
    <source>
        <dbReference type="ARBA" id="ARBA00009487"/>
    </source>
</evidence>
<evidence type="ECO:0000256" key="4">
    <source>
        <dbReference type="ARBA" id="ARBA00022499"/>
    </source>
</evidence>
<accession>A0AAV6GCN3</accession>
<dbReference type="GO" id="GO:0010859">
    <property type="term" value="F:calcium-dependent cysteine-type endopeptidase inhibitor activity"/>
    <property type="evidence" value="ECO:0007669"/>
    <property type="project" value="TreeGrafter"/>
</dbReference>
<feature type="region of interest" description="Disordered" evidence="12">
    <location>
        <begin position="46"/>
        <end position="435"/>
    </location>
</feature>
<feature type="compositionally biased region" description="Basic and acidic residues" evidence="12">
    <location>
        <begin position="321"/>
        <end position="331"/>
    </location>
</feature>
<keyword evidence="4" id="KW-1017">Isopeptide bond</keyword>
<dbReference type="AlphaFoldDB" id="A0AAV6GCN3"/>
<evidence type="ECO:0000256" key="12">
    <source>
        <dbReference type="SAM" id="MobiDB-lite"/>
    </source>
</evidence>
<keyword evidence="5" id="KW-0597">Phosphoprotein</keyword>
<evidence type="ECO:0000256" key="3">
    <source>
        <dbReference type="ARBA" id="ARBA00017619"/>
    </source>
</evidence>
<feature type="compositionally biased region" description="Basic and acidic residues" evidence="12">
    <location>
        <begin position="379"/>
        <end position="420"/>
    </location>
</feature>
<evidence type="ECO:0000256" key="9">
    <source>
        <dbReference type="ARBA" id="ARBA00022843"/>
    </source>
</evidence>
<feature type="compositionally biased region" description="Basic and acidic residues" evidence="12">
    <location>
        <begin position="226"/>
        <end position="258"/>
    </location>
</feature>
<feature type="compositionally biased region" description="Pro residues" evidence="12">
    <location>
        <begin position="307"/>
        <end position="320"/>
    </location>
</feature>
<comment type="caution">
    <text evidence="13">The sequence shown here is derived from an EMBL/GenBank/DDBJ whole genome shotgun (WGS) entry which is preliminary data.</text>
</comment>
<feature type="compositionally biased region" description="Low complexity" evidence="12">
    <location>
        <begin position="58"/>
        <end position="86"/>
    </location>
</feature>
<feature type="compositionally biased region" description="Low complexity" evidence="12">
    <location>
        <begin position="106"/>
        <end position="120"/>
    </location>
</feature>
<evidence type="ECO:0000256" key="10">
    <source>
        <dbReference type="ARBA" id="ARBA00022990"/>
    </source>
</evidence>
<evidence type="ECO:0000256" key="6">
    <source>
        <dbReference type="ARBA" id="ARBA00022690"/>
    </source>
</evidence>
<gene>
    <name evidence="13" type="ORF">AALO_G00170170</name>
</gene>
<dbReference type="InterPro" id="IPR001259">
    <property type="entry name" value="Prot_inh_calpain"/>
</dbReference>
<dbReference type="Pfam" id="PF00748">
    <property type="entry name" value="Calpain_inhib"/>
    <property type="match status" value="4"/>
</dbReference>
<keyword evidence="9" id="KW-0832">Ubl conjugation</keyword>
<evidence type="ECO:0000256" key="7">
    <source>
        <dbReference type="ARBA" id="ARBA00022704"/>
    </source>
</evidence>
<feature type="compositionally biased region" description="Basic and acidic residues" evidence="12">
    <location>
        <begin position="832"/>
        <end position="843"/>
    </location>
</feature>
<keyword evidence="7" id="KW-0789">Thiol protease inhibitor</keyword>
<feature type="region of interest" description="Disordered" evidence="12">
    <location>
        <begin position="830"/>
        <end position="894"/>
    </location>
</feature>
<feature type="compositionally biased region" description="Low complexity" evidence="12">
    <location>
        <begin position="131"/>
        <end position="155"/>
    </location>
</feature>
<organism evidence="13 14">
    <name type="scientific">Alosa alosa</name>
    <name type="common">allis shad</name>
    <dbReference type="NCBI Taxonomy" id="278164"/>
    <lineage>
        <taxon>Eukaryota</taxon>
        <taxon>Metazoa</taxon>
        <taxon>Chordata</taxon>
        <taxon>Craniata</taxon>
        <taxon>Vertebrata</taxon>
        <taxon>Euteleostomi</taxon>
        <taxon>Actinopterygii</taxon>
        <taxon>Neopterygii</taxon>
        <taxon>Teleostei</taxon>
        <taxon>Clupei</taxon>
        <taxon>Clupeiformes</taxon>
        <taxon>Clupeoidei</taxon>
        <taxon>Clupeidae</taxon>
        <taxon>Alosa</taxon>
    </lineage>
</organism>
<name>A0AAV6GCN3_9TELE</name>
<proteinExistence type="inferred from homology"/>
<evidence type="ECO:0000256" key="11">
    <source>
        <dbReference type="ARBA" id="ARBA00033013"/>
    </source>
</evidence>
<comment type="similarity">
    <text evidence="2">Belongs to the protease inhibitor I27 (calpastatin) family.</text>
</comment>
<feature type="compositionally biased region" description="Polar residues" evidence="12">
    <location>
        <begin position="89"/>
        <end position="102"/>
    </location>
</feature>
<feature type="region of interest" description="Disordered" evidence="12">
    <location>
        <begin position="543"/>
        <end position="610"/>
    </location>
</feature>
<dbReference type="InterPro" id="IPR026998">
    <property type="entry name" value="Calpastatin"/>
</dbReference>
<keyword evidence="8" id="KW-0677">Repeat</keyword>
<keyword evidence="10" id="KW-0007">Acetylation</keyword>
<dbReference type="Proteomes" id="UP000823561">
    <property type="component" value="Chromosome 12"/>
</dbReference>
<dbReference type="GO" id="GO:0005737">
    <property type="term" value="C:cytoplasm"/>
    <property type="evidence" value="ECO:0007669"/>
    <property type="project" value="TreeGrafter"/>
</dbReference>
<evidence type="ECO:0000313" key="13">
    <source>
        <dbReference type="EMBL" id="KAG5272868.1"/>
    </source>
</evidence>
<keyword evidence="14" id="KW-1185">Reference proteome</keyword>